<proteinExistence type="predicted"/>
<evidence type="ECO:0000256" key="1">
    <source>
        <dbReference type="SAM" id="MobiDB-lite"/>
    </source>
</evidence>
<dbReference type="PANTHER" id="PTHR48100">
    <property type="entry name" value="BROAD-SPECIFICITY PHOSPHATASE YOR283W-RELATED"/>
    <property type="match status" value="1"/>
</dbReference>
<feature type="chain" id="PRO_5004673088" description="Phosphoglycerate mutase domain-containing protein" evidence="2">
    <location>
        <begin position="24"/>
        <end position="657"/>
    </location>
</feature>
<feature type="region of interest" description="Disordered" evidence="1">
    <location>
        <begin position="328"/>
        <end position="352"/>
    </location>
</feature>
<dbReference type="GeneID" id="25250003"/>
<dbReference type="OrthoDB" id="354447at2759"/>
<dbReference type="AlphaFoldDB" id="U6KW11"/>
<evidence type="ECO:0008006" key="5">
    <source>
        <dbReference type="Google" id="ProtNLM"/>
    </source>
</evidence>
<dbReference type="SUPFAM" id="SSF53254">
    <property type="entry name" value="Phosphoglycerate mutase-like"/>
    <property type="match status" value="1"/>
</dbReference>
<dbReference type="InterPro" id="IPR029033">
    <property type="entry name" value="His_PPase_superfam"/>
</dbReference>
<dbReference type="VEuPathDB" id="ToxoDB:ETH2_0658200"/>
<gene>
    <name evidence="3" type="ORF">ETH_00003975</name>
</gene>
<dbReference type="InterPro" id="IPR013078">
    <property type="entry name" value="His_Pase_superF_clade-1"/>
</dbReference>
<name>U6KW11_EIMTE</name>
<feature type="region of interest" description="Disordered" evidence="1">
    <location>
        <begin position="487"/>
        <end position="532"/>
    </location>
</feature>
<dbReference type="InterPro" id="IPR050275">
    <property type="entry name" value="PGM_Phosphatase"/>
</dbReference>
<dbReference type="Proteomes" id="UP000030747">
    <property type="component" value="Unassembled WGS sequence"/>
</dbReference>
<keyword evidence="4" id="KW-1185">Reference proteome</keyword>
<feature type="compositionally biased region" description="Low complexity" evidence="1">
    <location>
        <begin position="330"/>
        <end position="352"/>
    </location>
</feature>
<reference evidence="3" key="2">
    <citation type="submission" date="2013-10" db="EMBL/GenBank/DDBJ databases">
        <authorList>
            <person name="Aslett M."/>
        </authorList>
    </citation>
    <scope>NUCLEOTIDE SEQUENCE [LARGE SCALE GENOMIC DNA]</scope>
    <source>
        <strain evidence="3">Houghton</strain>
    </source>
</reference>
<feature type="region of interest" description="Disordered" evidence="1">
    <location>
        <begin position="551"/>
        <end position="576"/>
    </location>
</feature>
<dbReference type="VEuPathDB" id="ToxoDB:ETH_00003975"/>
<dbReference type="EMBL" id="HG675696">
    <property type="protein sequence ID" value="CDJ42156.1"/>
    <property type="molecule type" value="Genomic_DNA"/>
</dbReference>
<dbReference type="Gene3D" id="3.40.50.1240">
    <property type="entry name" value="Phosphoglycerate mutase-like"/>
    <property type="match status" value="1"/>
</dbReference>
<dbReference type="RefSeq" id="XP_013232906.1">
    <property type="nucleotide sequence ID" value="XM_013377452.1"/>
</dbReference>
<protein>
    <recommendedName>
        <fullName evidence="5">Phosphoglycerate mutase domain-containing protein</fullName>
    </recommendedName>
</protein>
<dbReference type="GO" id="GO:0016791">
    <property type="term" value="F:phosphatase activity"/>
    <property type="evidence" value="ECO:0007669"/>
    <property type="project" value="TreeGrafter"/>
</dbReference>
<dbReference type="GO" id="GO:0005737">
    <property type="term" value="C:cytoplasm"/>
    <property type="evidence" value="ECO:0007669"/>
    <property type="project" value="TreeGrafter"/>
</dbReference>
<accession>U6KW11</accession>
<evidence type="ECO:0000256" key="2">
    <source>
        <dbReference type="SAM" id="SignalP"/>
    </source>
</evidence>
<dbReference type="SMART" id="SM00855">
    <property type="entry name" value="PGAM"/>
    <property type="match status" value="1"/>
</dbReference>
<dbReference type="PANTHER" id="PTHR48100:SF1">
    <property type="entry name" value="HISTIDINE PHOSPHATASE FAMILY PROTEIN-RELATED"/>
    <property type="match status" value="1"/>
</dbReference>
<feature type="compositionally biased region" description="Low complexity" evidence="1">
    <location>
        <begin position="552"/>
        <end position="571"/>
    </location>
</feature>
<reference evidence="3" key="1">
    <citation type="submission" date="2013-10" db="EMBL/GenBank/DDBJ databases">
        <title>Genomic analysis of the causative agents of coccidiosis in chickens.</title>
        <authorList>
            <person name="Reid A.J."/>
            <person name="Blake D."/>
            <person name="Billington K."/>
            <person name="Browne H."/>
            <person name="Dunn M."/>
            <person name="Hung S."/>
            <person name="Kawahara F."/>
            <person name="Miranda-Saavedra D."/>
            <person name="Mourier T."/>
            <person name="Nagra H."/>
            <person name="Otto T.D."/>
            <person name="Rawlings N."/>
            <person name="Sanchez A."/>
            <person name="Sanders M."/>
            <person name="Subramaniam C."/>
            <person name="Tay Y."/>
            <person name="Dear P."/>
            <person name="Doerig C."/>
            <person name="Gruber A."/>
            <person name="Parkinson J."/>
            <person name="Shirley M."/>
            <person name="Wan K.L."/>
            <person name="Berriman M."/>
            <person name="Tomley F."/>
            <person name="Pain A."/>
        </authorList>
    </citation>
    <scope>NUCLEOTIDE SEQUENCE [LARGE SCALE GENOMIC DNA]</scope>
    <source>
        <strain evidence="3">Houghton</strain>
    </source>
</reference>
<keyword evidence="2" id="KW-0732">Signal</keyword>
<dbReference type="OMA" id="CEWRSIT"/>
<dbReference type="CDD" id="cd07067">
    <property type="entry name" value="HP_PGM_like"/>
    <property type="match status" value="1"/>
</dbReference>
<evidence type="ECO:0000313" key="3">
    <source>
        <dbReference type="EMBL" id="CDJ42156.1"/>
    </source>
</evidence>
<feature type="signal peptide" evidence="2">
    <location>
        <begin position="1"/>
        <end position="23"/>
    </location>
</feature>
<evidence type="ECO:0000313" key="4">
    <source>
        <dbReference type="Proteomes" id="UP000030747"/>
    </source>
</evidence>
<organism evidence="3 4">
    <name type="scientific">Eimeria tenella</name>
    <name type="common">Coccidian parasite</name>
    <dbReference type="NCBI Taxonomy" id="5802"/>
    <lineage>
        <taxon>Eukaryota</taxon>
        <taxon>Sar</taxon>
        <taxon>Alveolata</taxon>
        <taxon>Apicomplexa</taxon>
        <taxon>Conoidasida</taxon>
        <taxon>Coccidia</taxon>
        <taxon>Eucoccidiorida</taxon>
        <taxon>Eimeriorina</taxon>
        <taxon>Eimeriidae</taxon>
        <taxon>Eimeria</taxon>
    </lineage>
</organism>
<sequence length="657" mass="69557">MAALCPVAMAAAAAAAAAVAVSAAGSSVEDATINTSSEEVAAAAELEAAIAKHSSSDSSSTAPHGDICINIHLLRHAEGTHNVGARDRPPGQSCDWVYSQPQHFDADLSEAGLLQARAAGLRMPEQLLLALQQQQQRQGYCCCCPAAAVYTSSLRRTIRTAYETLKTALATPSAATTDTAAASREASLAAEAAGTGTPAAATAAGVAEPLDIPVTALEETREWAGGNHCCDGRHPLKEQARWASQLFKNISFSPKIEADPLPPAMPRESRQAMEERCILFLQRLQNLGTAAAAAVAAASAAAGKKGQFMCPRCSKPFPAHFKDTSTTCISNGDSRNGRASNGSSRSSNSGSSSKVSIEIMCVCHSAWTRFLFGLLSLFPPSFRGLHNCEWRSVQIQLSELQALIPKLKKKAQKPRELFPFSTLPFQTPGAPAAPLEAPVESFTKVTHTAAAAERTEATERTNHWQISLLSALLGLQAQQPLTILVYPPAGAPQGSHHGSPGGSVERSSQGAPQGPPSEAAARGQRALPSSGAREAAAERIKAWIAQQPAWTSQSSSTLQQQQPNQQQQQHQEAAKKQLLTDGLDCIRYVADPRPGEPSLEIVEKEKVHRENCLILCLVPRISDLEKAEAELSLLSEVLLPTQAGAEACLRLDVLDLS</sequence>